<dbReference type="GO" id="GO:0006729">
    <property type="term" value="P:tetrahydrobiopterin biosynthetic process"/>
    <property type="evidence" value="ECO:0007669"/>
    <property type="project" value="TreeGrafter"/>
</dbReference>
<evidence type="ECO:0000256" key="2">
    <source>
        <dbReference type="ARBA" id="ARBA00022490"/>
    </source>
</evidence>
<dbReference type="InterPro" id="IPR002347">
    <property type="entry name" value="SDR_fam"/>
</dbReference>
<dbReference type="PANTHER" id="PTHR44085:SF2">
    <property type="entry name" value="SEPIAPTERIN REDUCTASE"/>
    <property type="match status" value="1"/>
</dbReference>
<keyword evidence="6" id="KW-1185">Reference proteome</keyword>
<proteinExistence type="predicted"/>
<name>A0A0J0YQZ9_9NEIS</name>
<protein>
    <submittedName>
        <fullName evidence="5">Short-chain dehydrogenase</fullName>
    </submittedName>
</protein>
<evidence type="ECO:0000256" key="3">
    <source>
        <dbReference type="ARBA" id="ARBA00022857"/>
    </source>
</evidence>
<comment type="caution">
    <text evidence="5">The sequence shown here is derived from an EMBL/GenBank/DDBJ whole genome shotgun (WGS) entry which is preliminary data.</text>
</comment>
<dbReference type="PANTHER" id="PTHR44085">
    <property type="entry name" value="SEPIAPTERIN REDUCTASE"/>
    <property type="match status" value="1"/>
</dbReference>
<dbReference type="STRING" id="1470200.PL75_07655"/>
<dbReference type="PRINTS" id="PR00081">
    <property type="entry name" value="GDHRDH"/>
</dbReference>
<dbReference type="InterPro" id="IPR051721">
    <property type="entry name" value="Biopterin_syn/organic_redct"/>
</dbReference>
<keyword evidence="2" id="KW-0963">Cytoplasm</keyword>
<keyword evidence="3" id="KW-0521">NADP</keyword>
<dbReference type="Gene3D" id="3.40.50.720">
    <property type="entry name" value="NAD(P)-binding Rossmann-like Domain"/>
    <property type="match status" value="1"/>
</dbReference>
<organism evidence="5 6">
    <name type="scientific">Neisseria arctica</name>
    <dbReference type="NCBI Taxonomy" id="1470200"/>
    <lineage>
        <taxon>Bacteria</taxon>
        <taxon>Pseudomonadati</taxon>
        <taxon>Pseudomonadota</taxon>
        <taxon>Betaproteobacteria</taxon>
        <taxon>Neisseriales</taxon>
        <taxon>Neisseriaceae</taxon>
        <taxon>Neisseria</taxon>
    </lineage>
</organism>
<dbReference type="PATRIC" id="fig|1470200.3.peg.420"/>
<dbReference type="SUPFAM" id="SSF51735">
    <property type="entry name" value="NAD(P)-binding Rossmann-fold domains"/>
    <property type="match status" value="1"/>
</dbReference>
<evidence type="ECO:0000313" key="6">
    <source>
        <dbReference type="Proteomes" id="UP000036027"/>
    </source>
</evidence>
<dbReference type="Pfam" id="PF00106">
    <property type="entry name" value="adh_short"/>
    <property type="match status" value="1"/>
</dbReference>
<evidence type="ECO:0000313" key="5">
    <source>
        <dbReference type="EMBL" id="KLT72571.1"/>
    </source>
</evidence>
<dbReference type="Proteomes" id="UP000036027">
    <property type="component" value="Unassembled WGS sequence"/>
</dbReference>
<evidence type="ECO:0000256" key="1">
    <source>
        <dbReference type="ARBA" id="ARBA00004496"/>
    </source>
</evidence>
<accession>A0A0J0YQZ9</accession>
<keyword evidence="4" id="KW-0560">Oxidoreductase</keyword>
<reference evidence="5 6" key="1">
    <citation type="submission" date="2014-11" db="EMBL/GenBank/DDBJ databases">
        <title>Genome of a novel goose pathogen.</title>
        <authorList>
            <person name="Hansen C.M."/>
            <person name="Hueffer K."/>
            <person name="Choi S.C."/>
        </authorList>
    </citation>
    <scope>NUCLEOTIDE SEQUENCE [LARGE SCALE GENOMIC DNA]</scope>
    <source>
        <strain evidence="5 6">KH1503</strain>
    </source>
</reference>
<dbReference type="EMBL" id="JTDO01000011">
    <property type="protein sequence ID" value="KLT72571.1"/>
    <property type="molecule type" value="Genomic_DNA"/>
</dbReference>
<dbReference type="GO" id="GO:0004757">
    <property type="term" value="F:sepiapterin reductase (NADP+) activity"/>
    <property type="evidence" value="ECO:0007669"/>
    <property type="project" value="TreeGrafter"/>
</dbReference>
<evidence type="ECO:0000256" key="4">
    <source>
        <dbReference type="ARBA" id="ARBA00023002"/>
    </source>
</evidence>
<dbReference type="GO" id="GO:0005737">
    <property type="term" value="C:cytoplasm"/>
    <property type="evidence" value="ECO:0007669"/>
    <property type="project" value="UniProtKB-SubCell"/>
</dbReference>
<dbReference type="InterPro" id="IPR036291">
    <property type="entry name" value="NAD(P)-bd_dom_sf"/>
</dbReference>
<comment type="subcellular location">
    <subcellularLocation>
        <location evidence="1">Cytoplasm</location>
    </subcellularLocation>
</comment>
<sequence>MTQKVIISGHSSGLGKALATYYAEKGAAVLGIARRKSADLMENIQQISLDLSDTAALQNFCRQPVLAEFTANASEVILINNAATVLPNALLGRQNDMEIAAGVGLNITAPLILSNMMIRATNGRALKIIHISSGAGRKPYPGWSVYGATKAALDHHALCVAAEQHENVRIASIAPGVVDTDMQAQIRSADESSFPMRPYFEALKTEGSLVGPRQTVERIAAMIEDKDFGRYVLADVRDYCSINK</sequence>
<gene>
    <name evidence="5" type="ORF">PL75_07655</name>
</gene>
<dbReference type="AlphaFoldDB" id="A0A0J0YQZ9"/>
<dbReference type="RefSeq" id="WP_047761339.1">
    <property type="nucleotide sequence ID" value="NZ_CP091510.1"/>
</dbReference>